<proteinExistence type="predicted"/>
<keyword evidence="1" id="KW-1133">Transmembrane helix</keyword>
<gene>
    <name evidence="2" type="ORF">F0L17_25080</name>
</gene>
<feature type="transmembrane region" description="Helical" evidence="1">
    <location>
        <begin position="40"/>
        <end position="58"/>
    </location>
</feature>
<dbReference type="PANTHER" id="PTHR36974">
    <property type="entry name" value="MEMBRANE PROTEIN-RELATED"/>
    <property type="match status" value="1"/>
</dbReference>
<feature type="transmembrane region" description="Helical" evidence="1">
    <location>
        <begin position="99"/>
        <end position="119"/>
    </location>
</feature>
<keyword evidence="1" id="KW-0472">Membrane</keyword>
<dbReference type="Proteomes" id="UP000473014">
    <property type="component" value="Unassembled WGS sequence"/>
</dbReference>
<dbReference type="PANTHER" id="PTHR36974:SF1">
    <property type="entry name" value="DOXX FAMILY MEMBRANE PROTEIN"/>
    <property type="match status" value="1"/>
</dbReference>
<dbReference type="AlphaFoldDB" id="A0A6G2BJ55"/>
<keyword evidence="3" id="KW-1185">Reference proteome</keyword>
<feature type="transmembrane region" description="Helical" evidence="1">
    <location>
        <begin position="65"/>
        <end position="87"/>
    </location>
</feature>
<sequence>MHTALAVALSVLLITAGIAHFVLPDHFHGLVPSWLGGARHLVIVSGVADIVAGALVLYPGTRPAGGWAAAALITVYLVSHLDALWHARPDRPGLLERPVGAVARLLVNLLYIGWAVAVATA</sequence>
<accession>A0A6G2BJ55</accession>
<evidence type="ECO:0000256" key="1">
    <source>
        <dbReference type="SAM" id="Phobius"/>
    </source>
</evidence>
<dbReference type="OrthoDB" id="5192901at2"/>
<evidence type="ECO:0000313" key="2">
    <source>
        <dbReference type="EMBL" id="MTE22315.1"/>
    </source>
</evidence>
<reference evidence="2 3" key="1">
    <citation type="submission" date="2019-11" db="EMBL/GenBank/DDBJ databases">
        <authorList>
            <person name="Yuan L."/>
        </authorList>
    </citation>
    <scope>NUCLEOTIDE SEQUENCE [LARGE SCALE GENOMIC DNA]</scope>
    <source>
        <strain evidence="2 3">TRM43335</strain>
    </source>
</reference>
<dbReference type="EMBL" id="WIXO01000001">
    <property type="protein sequence ID" value="MTE22315.1"/>
    <property type="molecule type" value="Genomic_DNA"/>
</dbReference>
<organism evidence="2 3">
    <name type="scientific">Streptomyces taklimakanensis</name>
    <dbReference type="NCBI Taxonomy" id="2569853"/>
    <lineage>
        <taxon>Bacteria</taxon>
        <taxon>Bacillati</taxon>
        <taxon>Actinomycetota</taxon>
        <taxon>Actinomycetes</taxon>
        <taxon>Kitasatosporales</taxon>
        <taxon>Streptomycetaceae</taxon>
        <taxon>Streptomyces</taxon>
    </lineage>
</organism>
<dbReference type="RefSeq" id="WP_155072817.1">
    <property type="nucleotide sequence ID" value="NZ_WIXO01000001.1"/>
</dbReference>
<keyword evidence="1" id="KW-0812">Transmembrane</keyword>
<name>A0A6G2BJ55_9ACTN</name>
<evidence type="ECO:0000313" key="3">
    <source>
        <dbReference type="Proteomes" id="UP000473014"/>
    </source>
</evidence>
<protein>
    <submittedName>
        <fullName evidence="2">DoxX family protein</fullName>
    </submittedName>
</protein>
<comment type="caution">
    <text evidence="2">The sequence shown here is derived from an EMBL/GenBank/DDBJ whole genome shotgun (WGS) entry which is preliminary data.</text>
</comment>